<dbReference type="Proteomes" id="UP001225576">
    <property type="component" value="Unassembled WGS sequence"/>
</dbReference>
<proteinExistence type="predicted"/>
<protein>
    <submittedName>
        <fullName evidence="2">Molybdenum cofactor biosynthesis protein MoaE</fullName>
    </submittedName>
    <submittedName>
        <fullName evidence="1">Molybdopterin synthase catalytic subunit</fullName>
        <ecNumber evidence="1">2.8.1.12</ecNumber>
    </submittedName>
</protein>
<dbReference type="OrthoDB" id="9794429at2"/>
<dbReference type="InterPro" id="IPR003448">
    <property type="entry name" value="Mopterin_biosynth_MoaE"/>
</dbReference>
<accession>A0A0W1KLT9</accession>
<dbReference type="STRING" id="59561.AQZ59_00609"/>
<dbReference type="InterPro" id="IPR036563">
    <property type="entry name" value="MoaE_sf"/>
</dbReference>
<evidence type="ECO:0000313" key="3">
    <source>
        <dbReference type="Proteomes" id="UP000054404"/>
    </source>
</evidence>
<dbReference type="AlphaFoldDB" id="A0A0W1KLT9"/>
<evidence type="ECO:0000313" key="2">
    <source>
        <dbReference type="EMBL" id="MDK8601003.1"/>
    </source>
</evidence>
<dbReference type="GO" id="GO:0030366">
    <property type="term" value="F:molybdopterin synthase activity"/>
    <property type="evidence" value="ECO:0007669"/>
    <property type="project" value="UniProtKB-EC"/>
</dbReference>
<dbReference type="PATRIC" id="fig|59561.3.peg.601"/>
<evidence type="ECO:0000313" key="1">
    <source>
        <dbReference type="EMBL" id="KTF04621.1"/>
    </source>
</evidence>
<gene>
    <name evidence="1" type="primary">moaE</name>
    <name evidence="1" type="ORF">AQZ59_00609</name>
    <name evidence="2" type="ORF">QP858_00785</name>
</gene>
<comment type="caution">
    <text evidence="1">The sequence shown here is derived from an EMBL/GenBank/DDBJ whole genome shotgun (WGS) entry which is preliminary data.</text>
</comment>
<dbReference type="EC" id="2.8.1.12" evidence="1"/>
<dbReference type="Pfam" id="PF02391">
    <property type="entry name" value="MoaE"/>
    <property type="match status" value="1"/>
</dbReference>
<reference evidence="2" key="2">
    <citation type="submission" date="2023-05" db="EMBL/GenBank/DDBJ databases">
        <title>Genomic Catalog of Human Bladder Bacteria.</title>
        <authorList>
            <person name="Du J."/>
        </authorList>
    </citation>
    <scope>NUCLEOTIDE SEQUENCE</scope>
    <source>
        <strain evidence="2">UMB1304A</strain>
    </source>
</reference>
<keyword evidence="3" id="KW-1185">Reference proteome</keyword>
<keyword evidence="1" id="KW-0808">Transferase</keyword>
<organism evidence="1 3">
    <name type="scientific">Trueperella bernardiae</name>
    <dbReference type="NCBI Taxonomy" id="59561"/>
    <lineage>
        <taxon>Bacteria</taxon>
        <taxon>Bacillati</taxon>
        <taxon>Actinomycetota</taxon>
        <taxon>Actinomycetes</taxon>
        <taxon>Actinomycetales</taxon>
        <taxon>Actinomycetaceae</taxon>
        <taxon>Trueperella</taxon>
    </lineage>
</organism>
<dbReference type="SUPFAM" id="SSF54690">
    <property type="entry name" value="Molybdopterin synthase subunit MoaE"/>
    <property type="match status" value="1"/>
</dbReference>
<dbReference type="EMBL" id="LNIZ01000002">
    <property type="protein sequence ID" value="KTF04621.1"/>
    <property type="molecule type" value="Genomic_DNA"/>
</dbReference>
<dbReference type="EMBL" id="JASPDQ010000001">
    <property type="protein sequence ID" value="MDK8601003.1"/>
    <property type="molecule type" value="Genomic_DNA"/>
</dbReference>
<dbReference type="Gene3D" id="3.90.1170.40">
    <property type="entry name" value="Molybdopterin biosynthesis MoaE subunit"/>
    <property type="match status" value="1"/>
</dbReference>
<dbReference type="CDD" id="cd00756">
    <property type="entry name" value="MoaE"/>
    <property type="match status" value="1"/>
</dbReference>
<dbReference type="Proteomes" id="UP000054404">
    <property type="component" value="Unassembled WGS sequence"/>
</dbReference>
<dbReference type="GO" id="GO:0006777">
    <property type="term" value="P:Mo-molybdopterin cofactor biosynthetic process"/>
    <property type="evidence" value="ECO:0007669"/>
    <property type="project" value="InterPro"/>
</dbReference>
<reference evidence="1 3" key="1">
    <citation type="submission" date="2015-11" db="EMBL/GenBank/DDBJ databases">
        <title>Draft Genome Sequence of the Type Strain Trueperella bernardiae LCDC 89-0504T, Isolated from Blood Culture.</title>
        <authorList>
            <person name="Bernier A.-M."/>
            <person name="Bernard K."/>
        </authorList>
    </citation>
    <scope>NUCLEOTIDE SEQUENCE [LARGE SCALE GENOMIC DNA]</scope>
    <source>
        <strain evidence="1 3">LCDC 89-0504</strain>
    </source>
</reference>
<dbReference type="PANTHER" id="PTHR23404">
    <property type="entry name" value="MOLYBDOPTERIN SYNTHASE RELATED"/>
    <property type="match status" value="1"/>
</dbReference>
<dbReference type="RefSeq" id="WP_062613017.1">
    <property type="nucleotide sequence ID" value="NZ_CALTZF010000018.1"/>
</dbReference>
<sequence length="140" mass="14729">MDRIGLTGVQDTPLDTAAIADSIRNDAAGALVVFEGIVRNHDAGRGVTGIEYSCHPSAAEVVADVAAEVAERHPECRVAVVHRVGELAIGELAMVAVVASPHRSASFAAISDVVDTIKDKLPVWKRQLFTDGTDEWVGSA</sequence>
<name>A0A0W1KLT9_9ACTO</name>